<feature type="transmembrane region" description="Helical" evidence="2">
    <location>
        <begin position="545"/>
        <end position="566"/>
    </location>
</feature>
<gene>
    <name evidence="3" type="ORF">PECAL_5P11800</name>
</gene>
<dbReference type="PANTHER" id="PTHR31226">
    <property type="entry name" value="TRANSMEMBRANE PROTEIN 117"/>
    <property type="match status" value="1"/>
</dbReference>
<name>A0A8J2STH8_9STRA</name>
<accession>A0A8J2STH8</accession>
<dbReference type="AlphaFoldDB" id="A0A8J2STH8"/>
<dbReference type="EMBL" id="CAKKNE010000005">
    <property type="protein sequence ID" value="CAH0376581.1"/>
    <property type="molecule type" value="Genomic_DNA"/>
</dbReference>
<feature type="transmembrane region" description="Helical" evidence="2">
    <location>
        <begin position="74"/>
        <end position="93"/>
    </location>
</feature>
<feature type="transmembrane region" description="Helical" evidence="2">
    <location>
        <begin position="286"/>
        <end position="303"/>
    </location>
</feature>
<keyword evidence="2" id="KW-1133">Transmembrane helix</keyword>
<proteinExistence type="predicted"/>
<sequence>MADADAPAPAPKKKKPSLGKQVTSGVRATVDAGRTVLSTMERGVKKTYDALLKENLKASSPMTSSLWYLLKHPLTRSLTTIVVLLLNLFVYYGDPATFSNSESYGTMIGDIWHGWFEPEEIGWFLLRWLAMICLGLLGLFVGIKLQHWLRDTWHLALFGYDSGEHENREPLASQDGALFLVICSTCMAWWIGLKIYNRCMPPNHKVGSGMHKWDYAFFNLMLAGLFTFSSDVWNVVTVVDQMAQSIEHETSGVSAEAVGMLYAPKGSRLERCAAWFVKHRLTLTRVGLISGWCIGGGIMIWRYEVTKEVLYDTSGTKHEVGRSPFWTKEGNTEFTRHFVACVVAFLNVLIVMQDWDFPDFSEGEIKISALDIKALKFEHCFEWLRKHLPPIYVSGKWVNYLGVLMGMGFDWGYWFMTTLPFRPCDYAQLWESKTHNIYTLTRPKKVQERRAGDAAAKRCWWFTDNPLISLYDHDFMAARNQSAAWYDPLGQTWPEGHSLDDDAWYRNGDDVDERAHVVLVETGSFTGTYTTGERDEYIYVADGAWLLYVMCLIPIFAILTFWYLVFTHEKVHCFNRKNVMAMISQTGEESSERLKALVSSKRCCVCLAKKEHVVAPASAPAAAADDIADLE</sequence>
<keyword evidence="2" id="KW-0472">Membrane</keyword>
<keyword evidence="2" id="KW-0812">Transmembrane</keyword>
<feature type="transmembrane region" description="Helical" evidence="2">
    <location>
        <begin position="397"/>
        <end position="416"/>
    </location>
</feature>
<organism evidence="3 4">
    <name type="scientific">Pelagomonas calceolata</name>
    <dbReference type="NCBI Taxonomy" id="35677"/>
    <lineage>
        <taxon>Eukaryota</taxon>
        <taxon>Sar</taxon>
        <taxon>Stramenopiles</taxon>
        <taxon>Ochrophyta</taxon>
        <taxon>Pelagophyceae</taxon>
        <taxon>Pelagomonadales</taxon>
        <taxon>Pelagomonadaceae</taxon>
        <taxon>Pelagomonas</taxon>
    </lineage>
</organism>
<feature type="transmembrane region" description="Helical" evidence="2">
    <location>
        <begin position="334"/>
        <end position="352"/>
    </location>
</feature>
<feature type="transmembrane region" description="Helical" evidence="2">
    <location>
        <begin position="121"/>
        <end position="143"/>
    </location>
</feature>
<dbReference type="Pfam" id="PF15113">
    <property type="entry name" value="TMEM117"/>
    <property type="match status" value="2"/>
</dbReference>
<reference evidence="3" key="1">
    <citation type="submission" date="2021-11" db="EMBL/GenBank/DDBJ databases">
        <authorList>
            <consortium name="Genoscope - CEA"/>
            <person name="William W."/>
        </authorList>
    </citation>
    <scope>NUCLEOTIDE SEQUENCE</scope>
</reference>
<dbReference type="InterPro" id="IPR029370">
    <property type="entry name" value="TMEM117"/>
</dbReference>
<dbReference type="PANTHER" id="PTHR31226:SF1">
    <property type="entry name" value="TRANSMEMBRANE PROTEIN 117"/>
    <property type="match status" value="1"/>
</dbReference>
<evidence type="ECO:0000313" key="3">
    <source>
        <dbReference type="EMBL" id="CAH0376581.1"/>
    </source>
</evidence>
<feature type="region of interest" description="Disordered" evidence="1">
    <location>
        <begin position="1"/>
        <end position="24"/>
    </location>
</feature>
<keyword evidence="4" id="KW-1185">Reference proteome</keyword>
<feature type="transmembrane region" description="Helical" evidence="2">
    <location>
        <begin position="177"/>
        <end position="196"/>
    </location>
</feature>
<comment type="caution">
    <text evidence="3">The sequence shown here is derived from an EMBL/GenBank/DDBJ whole genome shotgun (WGS) entry which is preliminary data.</text>
</comment>
<dbReference type="OrthoDB" id="419441at2759"/>
<evidence type="ECO:0000256" key="2">
    <source>
        <dbReference type="SAM" id="Phobius"/>
    </source>
</evidence>
<evidence type="ECO:0000313" key="4">
    <source>
        <dbReference type="Proteomes" id="UP000789595"/>
    </source>
</evidence>
<protein>
    <submittedName>
        <fullName evidence="3">Uncharacterized protein</fullName>
    </submittedName>
</protein>
<feature type="transmembrane region" description="Helical" evidence="2">
    <location>
        <begin position="216"/>
        <end position="236"/>
    </location>
</feature>
<evidence type="ECO:0000256" key="1">
    <source>
        <dbReference type="SAM" id="MobiDB-lite"/>
    </source>
</evidence>
<dbReference type="Proteomes" id="UP000789595">
    <property type="component" value="Unassembled WGS sequence"/>
</dbReference>